<dbReference type="InterPro" id="IPR036388">
    <property type="entry name" value="WH-like_DNA-bd_sf"/>
</dbReference>
<feature type="domain" description="RNA polymerase sigma-70 region 2" evidence="5">
    <location>
        <begin position="15"/>
        <end position="80"/>
    </location>
</feature>
<name>A0A177M392_METMH</name>
<dbReference type="NCBIfam" id="TIGR02937">
    <property type="entry name" value="sigma70-ECF"/>
    <property type="match status" value="1"/>
</dbReference>
<dbReference type="Gene3D" id="1.10.10.10">
    <property type="entry name" value="Winged helix-like DNA-binding domain superfamily/Winged helix DNA-binding domain"/>
    <property type="match status" value="1"/>
</dbReference>
<dbReference type="PANTHER" id="PTHR43133">
    <property type="entry name" value="RNA POLYMERASE ECF-TYPE SIGMA FACTO"/>
    <property type="match status" value="1"/>
</dbReference>
<feature type="domain" description="RNA polymerase sigma factor 70 region 4 type 2" evidence="6">
    <location>
        <begin position="110"/>
        <end position="162"/>
    </location>
</feature>
<evidence type="ECO:0000313" key="8">
    <source>
        <dbReference type="Proteomes" id="UP000077763"/>
    </source>
</evidence>
<evidence type="ECO:0000256" key="2">
    <source>
        <dbReference type="ARBA" id="ARBA00023015"/>
    </source>
</evidence>
<dbReference type="Gene3D" id="1.10.1740.10">
    <property type="match status" value="1"/>
</dbReference>
<dbReference type="InterPro" id="IPR013324">
    <property type="entry name" value="RNA_pol_sigma_r3/r4-like"/>
</dbReference>
<reference evidence="7 8" key="1">
    <citation type="submission" date="2016-03" db="EMBL/GenBank/DDBJ databases">
        <authorList>
            <person name="Ploux O."/>
        </authorList>
    </citation>
    <scope>NUCLEOTIDE SEQUENCE [LARGE SCALE GENOMIC DNA]</scope>
    <source>
        <strain evidence="7 8">R-45371</strain>
    </source>
</reference>
<evidence type="ECO:0000256" key="1">
    <source>
        <dbReference type="ARBA" id="ARBA00010641"/>
    </source>
</evidence>
<dbReference type="InterPro" id="IPR039425">
    <property type="entry name" value="RNA_pol_sigma-70-like"/>
</dbReference>
<dbReference type="Pfam" id="PF04542">
    <property type="entry name" value="Sigma70_r2"/>
    <property type="match status" value="1"/>
</dbReference>
<gene>
    <name evidence="7" type="ORF">A1353_19725</name>
</gene>
<evidence type="ECO:0000313" key="7">
    <source>
        <dbReference type="EMBL" id="OAI00172.1"/>
    </source>
</evidence>
<sequence>MSVIAIQHDQIAELFLNHKEAIVDFLMQKVKCPDAAQDLSQETYLRLLGKDSLAHTDNLTGYLFRTAERLSIDFIRHRQRSGAKTQGLDDELTCPLMQPEDFAILSQQCERLLLAIANLPRQCRHILLLRKIDELTYTQIAEQLGISEKTVQRQLVKAMLHCHQMLIDPQY</sequence>
<dbReference type="CDD" id="cd06171">
    <property type="entry name" value="Sigma70_r4"/>
    <property type="match status" value="1"/>
</dbReference>
<dbReference type="AlphaFoldDB" id="A0A177M392"/>
<dbReference type="SUPFAM" id="SSF88946">
    <property type="entry name" value="Sigma2 domain of RNA polymerase sigma factors"/>
    <property type="match status" value="1"/>
</dbReference>
<accession>A0A177M392</accession>
<dbReference type="Pfam" id="PF08281">
    <property type="entry name" value="Sigma70_r4_2"/>
    <property type="match status" value="1"/>
</dbReference>
<evidence type="ECO:0000256" key="3">
    <source>
        <dbReference type="ARBA" id="ARBA00023082"/>
    </source>
</evidence>
<dbReference type="EMBL" id="LUUH01000078">
    <property type="protein sequence ID" value="OAI00172.1"/>
    <property type="molecule type" value="Genomic_DNA"/>
</dbReference>
<keyword evidence="4" id="KW-0804">Transcription</keyword>
<dbReference type="SUPFAM" id="SSF88659">
    <property type="entry name" value="Sigma3 and sigma4 domains of RNA polymerase sigma factors"/>
    <property type="match status" value="1"/>
</dbReference>
<dbReference type="InterPro" id="IPR014284">
    <property type="entry name" value="RNA_pol_sigma-70_dom"/>
</dbReference>
<proteinExistence type="inferred from homology"/>
<dbReference type="PANTHER" id="PTHR43133:SF63">
    <property type="entry name" value="RNA POLYMERASE SIGMA FACTOR FECI-RELATED"/>
    <property type="match status" value="1"/>
</dbReference>
<evidence type="ECO:0000256" key="4">
    <source>
        <dbReference type="ARBA" id="ARBA00023163"/>
    </source>
</evidence>
<comment type="caution">
    <text evidence="7">The sequence shown here is derived from an EMBL/GenBank/DDBJ whole genome shotgun (WGS) entry which is preliminary data.</text>
</comment>
<comment type="similarity">
    <text evidence="1">Belongs to the sigma-70 factor family. ECF subfamily.</text>
</comment>
<dbReference type="InterPro" id="IPR007627">
    <property type="entry name" value="RNA_pol_sigma70_r2"/>
</dbReference>
<dbReference type="InterPro" id="IPR013325">
    <property type="entry name" value="RNA_pol_sigma_r2"/>
</dbReference>
<evidence type="ECO:0000259" key="6">
    <source>
        <dbReference type="Pfam" id="PF08281"/>
    </source>
</evidence>
<keyword evidence="3" id="KW-0731">Sigma factor</keyword>
<dbReference type="Proteomes" id="UP000077763">
    <property type="component" value="Unassembled WGS sequence"/>
</dbReference>
<dbReference type="GO" id="GO:0003677">
    <property type="term" value="F:DNA binding"/>
    <property type="evidence" value="ECO:0007669"/>
    <property type="project" value="InterPro"/>
</dbReference>
<keyword evidence="2" id="KW-0805">Transcription regulation</keyword>
<dbReference type="RefSeq" id="WP_064037992.1">
    <property type="nucleotide sequence ID" value="NZ_LUUH01000078.1"/>
</dbReference>
<evidence type="ECO:0000259" key="5">
    <source>
        <dbReference type="Pfam" id="PF04542"/>
    </source>
</evidence>
<dbReference type="GO" id="GO:0016987">
    <property type="term" value="F:sigma factor activity"/>
    <property type="evidence" value="ECO:0007669"/>
    <property type="project" value="UniProtKB-KW"/>
</dbReference>
<organism evidence="7 8">
    <name type="scientific">Methylomonas methanica</name>
    <dbReference type="NCBI Taxonomy" id="421"/>
    <lineage>
        <taxon>Bacteria</taxon>
        <taxon>Pseudomonadati</taxon>
        <taxon>Pseudomonadota</taxon>
        <taxon>Gammaproteobacteria</taxon>
        <taxon>Methylococcales</taxon>
        <taxon>Methylococcaceae</taxon>
        <taxon>Methylomonas</taxon>
    </lineage>
</organism>
<dbReference type="InterPro" id="IPR013249">
    <property type="entry name" value="RNA_pol_sigma70_r4_t2"/>
</dbReference>
<dbReference type="GO" id="GO:0006352">
    <property type="term" value="P:DNA-templated transcription initiation"/>
    <property type="evidence" value="ECO:0007669"/>
    <property type="project" value="InterPro"/>
</dbReference>
<protein>
    <submittedName>
        <fullName evidence="7">RNA polymerase subunit sigma-24</fullName>
    </submittedName>
</protein>